<reference evidence="5" key="2">
    <citation type="submission" date="2019-09" db="UniProtKB">
        <authorList>
            <consortium name="WormBaseParasite"/>
        </authorList>
    </citation>
    <scope>IDENTIFICATION</scope>
</reference>
<keyword evidence="4" id="KW-1185">Reference proteome</keyword>
<protein>
    <submittedName>
        <fullName evidence="5">NinZ</fullName>
    </submittedName>
</protein>
<dbReference type="AlphaFoldDB" id="A0A183FCY7"/>
<evidence type="ECO:0000256" key="2">
    <source>
        <dbReference type="SAM" id="MobiDB-lite"/>
    </source>
</evidence>
<dbReference type="EMBL" id="UZAH01024610">
    <property type="protein sequence ID" value="VDO58825.1"/>
    <property type="molecule type" value="Genomic_DNA"/>
</dbReference>
<proteinExistence type="predicted"/>
<evidence type="ECO:0000256" key="1">
    <source>
        <dbReference type="SAM" id="Coils"/>
    </source>
</evidence>
<organism evidence="4 5">
    <name type="scientific">Heligmosomoides polygyrus</name>
    <name type="common">Parasitic roundworm</name>
    <dbReference type="NCBI Taxonomy" id="6339"/>
    <lineage>
        <taxon>Eukaryota</taxon>
        <taxon>Metazoa</taxon>
        <taxon>Ecdysozoa</taxon>
        <taxon>Nematoda</taxon>
        <taxon>Chromadorea</taxon>
        <taxon>Rhabditida</taxon>
        <taxon>Rhabditina</taxon>
        <taxon>Rhabditomorpha</taxon>
        <taxon>Strongyloidea</taxon>
        <taxon>Heligmosomidae</taxon>
        <taxon>Heligmosomoides</taxon>
    </lineage>
</organism>
<name>A0A183FCY7_HELPZ</name>
<dbReference type="Proteomes" id="UP000050761">
    <property type="component" value="Unassembled WGS sequence"/>
</dbReference>
<accession>A0A183FCY7</accession>
<sequence>MNIARFRELERKRAECEAELETQSQELQLHLSEEQINEYVSLKREAGKRSGLMDMQLNSMRQEHETDRR</sequence>
<evidence type="ECO:0000313" key="5">
    <source>
        <dbReference type="WBParaSite" id="HPBE_0000402901-mRNA-1"/>
    </source>
</evidence>
<dbReference type="WBParaSite" id="HPBE_0000402901-mRNA-1">
    <property type="protein sequence ID" value="HPBE_0000402901-mRNA-1"/>
    <property type="gene ID" value="HPBE_0000402901"/>
</dbReference>
<feature type="region of interest" description="Disordered" evidence="2">
    <location>
        <begin position="48"/>
        <end position="69"/>
    </location>
</feature>
<gene>
    <name evidence="3" type="ORF">HPBE_LOCUS4030</name>
</gene>
<reference evidence="3 4" key="1">
    <citation type="submission" date="2018-11" db="EMBL/GenBank/DDBJ databases">
        <authorList>
            <consortium name="Pathogen Informatics"/>
        </authorList>
    </citation>
    <scope>NUCLEOTIDE SEQUENCE [LARGE SCALE GENOMIC DNA]</scope>
</reference>
<evidence type="ECO:0000313" key="3">
    <source>
        <dbReference type="EMBL" id="VDO58825.1"/>
    </source>
</evidence>
<accession>A0A3P8ABP2</accession>
<feature type="coiled-coil region" evidence="1">
    <location>
        <begin position="6"/>
        <end position="33"/>
    </location>
</feature>
<keyword evidence="1" id="KW-0175">Coiled coil</keyword>
<evidence type="ECO:0000313" key="4">
    <source>
        <dbReference type="Proteomes" id="UP000050761"/>
    </source>
</evidence>